<evidence type="ECO:0000313" key="2">
    <source>
        <dbReference type="EMBL" id="GAA0672755.1"/>
    </source>
</evidence>
<feature type="compositionally biased region" description="Basic and acidic residues" evidence="1">
    <location>
        <begin position="53"/>
        <end position="71"/>
    </location>
</feature>
<name>A0ABN1HY70_9SPHN</name>
<comment type="caution">
    <text evidence="2">The sequence shown here is derived from an EMBL/GenBank/DDBJ whole genome shotgun (WGS) entry which is preliminary data.</text>
</comment>
<sequence>MANKRKKRLRKAYARDASLIWEEADAKTRKLVTALYTAIGQRGLNTLTDKELEAAKRKSRESRQKKFDRSGRAATSDFEISQWIDDSLEGPDISSMTAESLLFRLGMRDPVDFSLDEKLREALESFQVALSKAVSSSKLKKSEPSKEDLFVTEHGITVSRSWP</sequence>
<accession>A0ABN1HY70</accession>
<proteinExistence type="predicted"/>
<reference evidence="2 3" key="1">
    <citation type="journal article" date="2019" name="Int. J. Syst. Evol. Microbiol.">
        <title>The Global Catalogue of Microorganisms (GCM) 10K type strain sequencing project: providing services to taxonomists for standard genome sequencing and annotation.</title>
        <authorList>
            <consortium name="The Broad Institute Genomics Platform"/>
            <consortium name="The Broad Institute Genome Sequencing Center for Infectious Disease"/>
            <person name="Wu L."/>
            <person name="Ma J."/>
        </authorList>
    </citation>
    <scope>NUCLEOTIDE SEQUENCE [LARGE SCALE GENOMIC DNA]</scope>
    <source>
        <strain evidence="2 3">JCM 14603</strain>
    </source>
</reference>
<dbReference type="EMBL" id="BAAAES010000009">
    <property type="protein sequence ID" value="GAA0672755.1"/>
    <property type="molecule type" value="Genomic_DNA"/>
</dbReference>
<evidence type="ECO:0000256" key="1">
    <source>
        <dbReference type="SAM" id="MobiDB-lite"/>
    </source>
</evidence>
<organism evidence="2 3">
    <name type="scientific">Sphingomonas insulae</name>
    <dbReference type="NCBI Taxonomy" id="424800"/>
    <lineage>
        <taxon>Bacteria</taxon>
        <taxon>Pseudomonadati</taxon>
        <taxon>Pseudomonadota</taxon>
        <taxon>Alphaproteobacteria</taxon>
        <taxon>Sphingomonadales</taxon>
        <taxon>Sphingomonadaceae</taxon>
        <taxon>Sphingomonas</taxon>
    </lineage>
</organism>
<dbReference type="Proteomes" id="UP001500238">
    <property type="component" value="Unassembled WGS sequence"/>
</dbReference>
<protein>
    <submittedName>
        <fullName evidence="2">Uncharacterized protein</fullName>
    </submittedName>
</protein>
<evidence type="ECO:0000313" key="3">
    <source>
        <dbReference type="Proteomes" id="UP001500238"/>
    </source>
</evidence>
<keyword evidence="3" id="KW-1185">Reference proteome</keyword>
<feature type="region of interest" description="Disordered" evidence="1">
    <location>
        <begin position="53"/>
        <end position="74"/>
    </location>
</feature>
<gene>
    <name evidence="2" type="ORF">GCM10009102_25150</name>
</gene>